<dbReference type="EMBL" id="KN817560">
    <property type="protein sequence ID" value="KJA21230.1"/>
    <property type="molecule type" value="Genomic_DNA"/>
</dbReference>
<sequence length="62" mass="6506">MTTANVDPTVPPVERRCTAHAFKLGDPFFLGSSFVSSGSPLQISDTATCSLPSPLVLSVLEL</sequence>
<evidence type="ECO:0000313" key="1">
    <source>
        <dbReference type="EMBL" id="KJA21230.1"/>
    </source>
</evidence>
<dbReference type="Proteomes" id="UP000054270">
    <property type="component" value="Unassembled WGS sequence"/>
</dbReference>
<protein>
    <submittedName>
        <fullName evidence="1">Uncharacterized protein</fullName>
    </submittedName>
</protein>
<organism evidence="1 2">
    <name type="scientific">Hypholoma sublateritium (strain FD-334 SS-4)</name>
    <dbReference type="NCBI Taxonomy" id="945553"/>
    <lineage>
        <taxon>Eukaryota</taxon>
        <taxon>Fungi</taxon>
        <taxon>Dikarya</taxon>
        <taxon>Basidiomycota</taxon>
        <taxon>Agaricomycotina</taxon>
        <taxon>Agaricomycetes</taxon>
        <taxon>Agaricomycetidae</taxon>
        <taxon>Agaricales</taxon>
        <taxon>Agaricineae</taxon>
        <taxon>Strophariaceae</taxon>
        <taxon>Hypholoma</taxon>
    </lineage>
</organism>
<keyword evidence="2" id="KW-1185">Reference proteome</keyword>
<dbReference type="AlphaFoldDB" id="A0A0D2PN06"/>
<gene>
    <name evidence="1" type="ORF">HYPSUDRAFT_42367</name>
</gene>
<evidence type="ECO:0000313" key="2">
    <source>
        <dbReference type="Proteomes" id="UP000054270"/>
    </source>
</evidence>
<reference evidence="2" key="1">
    <citation type="submission" date="2014-04" db="EMBL/GenBank/DDBJ databases">
        <title>Evolutionary Origins and Diversification of the Mycorrhizal Mutualists.</title>
        <authorList>
            <consortium name="DOE Joint Genome Institute"/>
            <consortium name="Mycorrhizal Genomics Consortium"/>
            <person name="Kohler A."/>
            <person name="Kuo A."/>
            <person name="Nagy L.G."/>
            <person name="Floudas D."/>
            <person name="Copeland A."/>
            <person name="Barry K.W."/>
            <person name="Cichocki N."/>
            <person name="Veneault-Fourrey C."/>
            <person name="LaButti K."/>
            <person name="Lindquist E.A."/>
            <person name="Lipzen A."/>
            <person name="Lundell T."/>
            <person name="Morin E."/>
            <person name="Murat C."/>
            <person name="Riley R."/>
            <person name="Ohm R."/>
            <person name="Sun H."/>
            <person name="Tunlid A."/>
            <person name="Henrissat B."/>
            <person name="Grigoriev I.V."/>
            <person name="Hibbett D.S."/>
            <person name="Martin F."/>
        </authorList>
    </citation>
    <scope>NUCLEOTIDE SEQUENCE [LARGE SCALE GENOMIC DNA]</scope>
    <source>
        <strain evidence="2">FD-334 SS-4</strain>
    </source>
</reference>
<name>A0A0D2PN06_HYPSF</name>
<accession>A0A0D2PN06</accession>
<proteinExistence type="predicted"/>